<name>A0A7S8HEU3_9BACI</name>
<feature type="compositionally biased region" description="Gly residues" evidence="1">
    <location>
        <begin position="84"/>
        <end position="94"/>
    </location>
</feature>
<dbReference type="KEGG" id="mcui:G8O30_02085"/>
<evidence type="ECO:0000256" key="1">
    <source>
        <dbReference type="SAM" id="MobiDB-lite"/>
    </source>
</evidence>
<organism evidence="2 3">
    <name type="scientific">Mangrovibacillus cuniculi</name>
    <dbReference type="NCBI Taxonomy" id="2593652"/>
    <lineage>
        <taxon>Bacteria</taxon>
        <taxon>Bacillati</taxon>
        <taxon>Bacillota</taxon>
        <taxon>Bacilli</taxon>
        <taxon>Bacillales</taxon>
        <taxon>Bacillaceae</taxon>
        <taxon>Mangrovibacillus</taxon>
    </lineage>
</organism>
<dbReference type="EMBL" id="CP049742">
    <property type="protein sequence ID" value="QPC45831.1"/>
    <property type="molecule type" value="Genomic_DNA"/>
</dbReference>
<dbReference type="AlphaFoldDB" id="A0A7S8HEU3"/>
<evidence type="ECO:0000313" key="3">
    <source>
        <dbReference type="Proteomes" id="UP000593626"/>
    </source>
</evidence>
<keyword evidence="3" id="KW-1185">Reference proteome</keyword>
<reference evidence="2 3" key="1">
    <citation type="submission" date="2019-07" db="EMBL/GenBank/DDBJ databases">
        <title>Genome sequence of 2 isolates from Red Sea Mangroves.</title>
        <authorList>
            <person name="Sefrji F."/>
            <person name="Michoud G."/>
            <person name="Merlino G."/>
            <person name="Daffonchio D."/>
        </authorList>
    </citation>
    <scope>NUCLEOTIDE SEQUENCE [LARGE SCALE GENOMIC DNA]</scope>
    <source>
        <strain evidence="2 3">R1DC41</strain>
    </source>
</reference>
<protein>
    <submittedName>
        <fullName evidence="2">Transporter</fullName>
    </submittedName>
</protein>
<feature type="region of interest" description="Disordered" evidence="1">
    <location>
        <begin position="56"/>
        <end position="115"/>
    </location>
</feature>
<gene>
    <name evidence="2" type="ORF">G8O30_02085</name>
</gene>
<dbReference type="Proteomes" id="UP000593626">
    <property type="component" value="Chromosome"/>
</dbReference>
<sequence length="183" mass="19682">MHIDERSVTPMYYYDPRQINLFPFPPGQQGPPTTPPPFFPGAGGQGTPGFPFFGLPGGNQNAPTFPPFGPGGNTSNVPPFPGFPGQGQNPGGGPALNPNQLPPPPASPPAAAAASGPSLKAVDSGAIRGCLNRYTYIRLEGREQFWMFPTFVGRKSISGYRWYGFIWLYYGVDLTEIKSFQCV</sequence>
<accession>A0A7S8HEU3</accession>
<proteinExistence type="predicted"/>
<evidence type="ECO:0000313" key="2">
    <source>
        <dbReference type="EMBL" id="QPC45831.1"/>
    </source>
</evidence>